<dbReference type="PROSITE" id="PS00892">
    <property type="entry name" value="HIT_1"/>
    <property type="match status" value="1"/>
</dbReference>
<dbReference type="Proteomes" id="UP000267250">
    <property type="component" value="Chromosome"/>
</dbReference>
<dbReference type="EMBL" id="CP016379">
    <property type="protein sequence ID" value="AZR73168.1"/>
    <property type="molecule type" value="Genomic_DNA"/>
</dbReference>
<name>A0A3Q9HQI5_9FIRM</name>
<dbReference type="InterPro" id="IPR011146">
    <property type="entry name" value="HIT-like"/>
</dbReference>
<protein>
    <submittedName>
        <fullName evidence="5">Histidine triad nucleotide-binding protein</fullName>
    </submittedName>
</protein>
<gene>
    <name evidence="5" type="ORF">BBF96_07080</name>
</gene>
<dbReference type="PROSITE" id="PS51084">
    <property type="entry name" value="HIT_2"/>
    <property type="match status" value="1"/>
</dbReference>
<evidence type="ECO:0000256" key="2">
    <source>
        <dbReference type="PIRSR" id="PIRSR601310-3"/>
    </source>
</evidence>
<organism evidence="5 6">
    <name type="scientific">Anoxybacter fermentans</name>
    <dbReference type="NCBI Taxonomy" id="1323375"/>
    <lineage>
        <taxon>Bacteria</taxon>
        <taxon>Bacillati</taxon>
        <taxon>Bacillota</taxon>
        <taxon>Clostridia</taxon>
        <taxon>Halanaerobiales</taxon>
        <taxon>Anoxybacter</taxon>
    </lineage>
</organism>
<dbReference type="InterPro" id="IPR019808">
    <property type="entry name" value="Histidine_triad_CS"/>
</dbReference>
<feature type="short sequence motif" description="Histidine triad motif" evidence="2 3">
    <location>
        <begin position="97"/>
        <end position="101"/>
    </location>
</feature>
<feature type="domain" description="HIT" evidence="4">
    <location>
        <begin position="5"/>
        <end position="113"/>
    </location>
</feature>
<proteinExistence type="predicted"/>
<evidence type="ECO:0000256" key="1">
    <source>
        <dbReference type="PIRSR" id="PIRSR601310-1"/>
    </source>
</evidence>
<dbReference type="PRINTS" id="PR00332">
    <property type="entry name" value="HISTRIAD"/>
</dbReference>
<dbReference type="Gene3D" id="3.30.428.10">
    <property type="entry name" value="HIT-like"/>
    <property type="match status" value="1"/>
</dbReference>
<dbReference type="AlphaFoldDB" id="A0A3Q9HQI5"/>
<reference evidence="5 6" key="1">
    <citation type="submission" date="2016-07" db="EMBL/GenBank/DDBJ databases">
        <title>Genome and transcriptome analysis of iron-reducing fermentative bacteria Anoxybacter fermentans.</title>
        <authorList>
            <person name="Zeng X."/>
            <person name="Shao Z."/>
        </authorList>
    </citation>
    <scope>NUCLEOTIDE SEQUENCE [LARGE SCALE GENOMIC DNA]</scope>
    <source>
        <strain evidence="5 6">DY22613</strain>
    </source>
</reference>
<dbReference type="OrthoDB" id="9784774at2"/>
<dbReference type="GO" id="GO:0003824">
    <property type="term" value="F:catalytic activity"/>
    <property type="evidence" value="ECO:0007669"/>
    <property type="project" value="InterPro"/>
</dbReference>
<feature type="active site" description="Tele-AMP-histidine intermediate" evidence="1">
    <location>
        <position position="99"/>
    </location>
</feature>
<evidence type="ECO:0000313" key="5">
    <source>
        <dbReference type="EMBL" id="AZR73168.1"/>
    </source>
</evidence>
<dbReference type="Pfam" id="PF01230">
    <property type="entry name" value="HIT"/>
    <property type="match status" value="1"/>
</dbReference>
<dbReference type="PANTHER" id="PTHR23089">
    <property type="entry name" value="HISTIDINE TRIAD HIT PROTEIN"/>
    <property type="match status" value="1"/>
</dbReference>
<evidence type="ECO:0000259" key="4">
    <source>
        <dbReference type="PROSITE" id="PS51084"/>
    </source>
</evidence>
<dbReference type="SUPFAM" id="SSF54197">
    <property type="entry name" value="HIT-like"/>
    <property type="match status" value="1"/>
</dbReference>
<dbReference type="InterPro" id="IPR001310">
    <property type="entry name" value="Histidine_triad_HIT"/>
</dbReference>
<dbReference type="InterPro" id="IPR036265">
    <property type="entry name" value="HIT-like_sf"/>
</dbReference>
<dbReference type="KEGG" id="aft:BBF96_07080"/>
<evidence type="ECO:0000313" key="6">
    <source>
        <dbReference type="Proteomes" id="UP000267250"/>
    </source>
</evidence>
<dbReference type="RefSeq" id="WP_127016502.1">
    <property type="nucleotide sequence ID" value="NZ_CP016379.1"/>
</dbReference>
<keyword evidence="6" id="KW-1185">Reference proteome</keyword>
<dbReference type="CDD" id="cd01276">
    <property type="entry name" value="PKCI_related"/>
    <property type="match status" value="1"/>
</dbReference>
<accession>A0A3Q9HQI5</accession>
<evidence type="ECO:0000256" key="3">
    <source>
        <dbReference type="PROSITE-ProRule" id="PRU00464"/>
    </source>
</evidence>
<sequence length="113" mass="12666">MSDCIFCKIAAGEMGTEFIYEDDQVVAFRDINPVAPVHILVIPKKHIPSANELTEADNQLIGHIFQVIKKLAQKENLNQGYRIVNNCGREGGQTVHHLHFHLLGGRNLQWPPG</sequence>